<name>A0A316G0P4_9GAMM</name>
<gene>
    <name evidence="3" type="ORF">C8D97_103187</name>
</gene>
<evidence type="ECO:0000256" key="1">
    <source>
        <dbReference type="SAM" id="MobiDB-lite"/>
    </source>
</evidence>
<protein>
    <submittedName>
        <fullName evidence="3">Uncharacterized protein</fullName>
    </submittedName>
</protein>
<dbReference type="AlphaFoldDB" id="A0A316G0P4"/>
<accession>A0A316G0P4</accession>
<sequence>MLLTGDPFALYQATWWSYIGCGVLFLLLVWWKVRQWNFYGQWALLSFFAAGAFSFTQVPDATSSAPAAIAFILELENEGAAGEIAMLSHIAIVWVCLFLLAVITRVVWHQYFNQNSSGETSANHQHQTQEPKLPEDNR</sequence>
<keyword evidence="2" id="KW-0812">Transmembrane</keyword>
<dbReference type="OrthoDB" id="9873868at2"/>
<dbReference type="EMBL" id="QGGU01000003">
    <property type="protein sequence ID" value="PWK53360.1"/>
    <property type="molecule type" value="Genomic_DNA"/>
</dbReference>
<feature type="region of interest" description="Disordered" evidence="1">
    <location>
        <begin position="117"/>
        <end position="138"/>
    </location>
</feature>
<feature type="compositionally biased region" description="Polar residues" evidence="1">
    <location>
        <begin position="117"/>
        <end position="126"/>
    </location>
</feature>
<dbReference type="Proteomes" id="UP000245790">
    <property type="component" value="Unassembled WGS sequence"/>
</dbReference>
<feature type="transmembrane region" description="Helical" evidence="2">
    <location>
        <begin position="15"/>
        <end position="31"/>
    </location>
</feature>
<feature type="transmembrane region" description="Helical" evidence="2">
    <location>
        <begin position="38"/>
        <end position="56"/>
    </location>
</feature>
<proteinExistence type="predicted"/>
<keyword evidence="4" id="KW-1185">Reference proteome</keyword>
<keyword evidence="2" id="KW-1133">Transmembrane helix</keyword>
<evidence type="ECO:0000256" key="2">
    <source>
        <dbReference type="SAM" id="Phobius"/>
    </source>
</evidence>
<feature type="compositionally biased region" description="Basic and acidic residues" evidence="1">
    <location>
        <begin position="127"/>
        <end position="138"/>
    </location>
</feature>
<keyword evidence="2" id="KW-0472">Membrane</keyword>
<dbReference type="RefSeq" id="WP_109762556.1">
    <property type="nucleotide sequence ID" value="NZ_QGGU01000003.1"/>
</dbReference>
<comment type="caution">
    <text evidence="3">The sequence shown here is derived from an EMBL/GenBank/DDBJ whole genome shotgun (WGS) entry which is preliminary data.</text>
</comment>
<feature type="transmembrane region" description="Helical" evidence="2">
    <location>
        <begin position="84"/>
        <end position="108"/>
    </location>
</feature>
<evidence type="ECO:0000313" key="3">
    <source>
        <dbReference type="EMBL" id="PWK53360.1"/>
    </source>
</evidence>
<organism evidence="3 4">
    <name type="scientific">Pleionea mediterranea</name>
    <dbReference type="NCBI Taxonomy" id="523701"/>
    <lineage>
        <taxon>Bacteria</taxon>
        <taxon>Pseudomonadati</taxon>
        <taxon>Pseudomonadota</taxon>
        <taxon>Gammaproteobacteria</taxon>
        <taxon>Oceanospirillales</taxon>
        <taxon>Pleioneaceae</taxon>
        <taxon>Pleionea</taxon>
    </lineage>
</organism>
<reference evidence="3 4" key="1">
    <citation type="submission" date="2018-05" db="EMBL/GenBank/DDBJ databases">
        <title>Genomic Encyclopedia of Type Strains, Phase IV (KMG-IV): sequencing the most valuable type-strain genomes for metagenomic binning, comparative biology and taxonomic classification.</title>
        <authorList>
            <person name="Goeker M."/>
        </authorList>
    </citation>
    <scope>NUCLEOTIDE SEQUENCE [LARGE SCALE GENOMIC DNA]</scope>
    <source>
        <strain evidence="3 4">DSM 25350</strain>
    </source>
</reference>
<evidence type="ECO:0000313" key="4">
    <source>
        <dbReference type="Proteomes" id="UP000245790"/>
    </source>
</evidence>